<reference evidence="6 7" key="1">
    <citation type="submission" date="2019-01" db="EMBL/GenBank/DDBJ databases">
        <title>Novel species of Nocardioides.</title>
        <authorList>
            <person name="Liu Q."/>
            <person name="Xin Y.-H."/>
        </authorList>
    </citation>
    <scope>NUCLEOTIDE SEQUENCE [LARGE SCALE GENOMIC DNA]</scope>
    <source>
        <strain evidence="6 7">HLT3-15</strain>
    </source>
</reference>
<dbReference type="SUPFAM" id="SSF55781">
    <property type="entry name" value="GAF domain-like"/>
    <property type="match status" value="1"/>
</dbReference>
<evidence type="ECO:0000313" key="7">
    <source>
        <dbReference type="Proteomes" id="UP000291838"/>
    </source>
</evidence>
<evidence type="ECO:0000256" key="2">
    <source>
        <dbReference type="ARBA" id="ARBA00022777"/>
    </source>
</evidence>
<dbReference type="InterPro" id="IPR029016">
    <property type="entry name" value="GAF-like_dom_sf"/>
</dbReference>
<keyword evidence="1" id="KW-0808">Transferase</keyword>
<dbReference type="PROSITE" id="PS50921">
    <property type="entry name" value="ANTAR"/>
    <property type="match status" value="1"/>
</dbReference>
<keyword evidence="2" id="KW-0418">Kinase</keyword>
<dbReference type="Proteomes" id="UP000291838">
    <property type="component" value="Unassembled WGS sequence"/>
</dbReference>
<evidence type="ECO:0000256" key="1">
    <source>
        <dbReference type="ARBA" id="ARBA00022679"/>
    </source>
</evidence>
<dbReference type="GO" id="GO:0016301">
    <property type="term" value="F:kinase activity"/>
    <property type="evidence" value="ECO:0007669"/>
    <property type="project" value="UniProtKB-KW"/>
</dbReference>
<name>A0A4Q2RIS6_9ACTN</name>
<dbReference type="InterPro" id="IPR011006">
    <property type="entry name" value="CheY-like_superfamily"/>
</dbReference>
<sequence>MLAPSDFALSIAEAARTLNKPRSLDDTLQTIVEVACNSVPGFDHVGIATLAKGGDIETRAYDGELVVSLDELQHELHEGPSSAVLRDAETIAVSSLRLEHRWPHYVPRARAAGVRSQLAVKLYLDRGTLGGINFYSTTSDEVSVDAQAMARLFATHAAIALGHAQEREELNEGLQSRRVIGQAIGILMERYQMDEDRAFAFLVRASSHNNLKLRAVAEELVAEANAR</sequence>
<dbReference type="InterPro" id="IPR003018">
    <property type="entry name" value="GAF"/>
</dbReference>
<keyword evidence="3" id="KW-0805">Transcription regulation</keyword>
<dbReference type="InterPro" id="IPR005561">
    <property type="entry name" value="ANTAR"/>
</dbReference>
<organism evidence="6 7">
    <name type="scientific">Nocardioides glacieisoli</name>
    <dbReference type="NCBI Taxonomy" id="1168730"/>
    <lineage>
        <taxon>Bacteria</taxon>
        <taxon>Bacillati</taxon>
        <taxon>Actinomycetota</taxon>
        <taxon>Actinomycetes</taxon>
        <taxon>Propionibacteriales</taxon>
        <taxon>Nocardioidaceae</taxon>
        <taxon>Nocardioides</taxon>
    </lineage>
</organism>
<dbReference type="InterPro" id="IPR012074">
    <property type="entry name" value="GAF_ANTAR"/>
</dbReference>
<dbReference type="SMART" id="SM00065">
    <property type="entry name" value="GAF"/>
    <property type="match status" value="1"/>
</dbReference>
<dbReference type="RefSeq" id="WP_129479594.1">
    <property type="nucleotide sequence ID" value="NZ_SDWS01000015.1"/>
</dbReference>
<dbReference type="GO" id="GO:0003723">
    <property type="term" value="F:RNA binding"/>
    <property type="evidence" value="ECO:0007669"/>
    <property type="project" value="InterPro"/>
</dbReference>
<evidence type="ECO:0000256" key="4">
    <source>
        <dbReference type="ARBA" id="ARBA00023163"/>
    </source>
</evidence>
<evidence type="ECO:0000256" key="3">
    <source>
        <dbReference type="ARBA" id="ARBA00023015"/>
    </source>
</evidence>
<evidence type="ECO:0000259" key="5">
    <source>
        <dbReference type="PROSITE" id="PS50921"/>
    </source>
</evidence>
<dbReference type="Pfam" id="PF13185">
    <property type="entry name" value="GAF_2"/>
    <property type="match status" value="1"/>
</dbReference>
<dbReference type="Pfam" id="PF03861">
    <property type="entry name" value="ANTAR"/>
    <property type="match status" value="1"/>
</dbReference>
<evidence type="ECO:0000313" key="6">
    <source>
        <dbReference type="EMBL" id="RYB88427.1"/>
    </source>
</evidence>
<dbReference type="SUPFAM" id="SSF52172">
    <property type="entry name" value="CheY-like"/>
    <property type="match status" value="1"/>
</dbReference>
<dbReference type="Gene3D" id="3.30.450.40">
    <property type="match status" value="1"/>
</dbReference>
<proteinExistence type="predicted"/>
<dbReference type="Gene3D" id="1.10.10.10">
    <property type="entry name" value="Winged helix-like DNA-binding domain superfamily/Winged helix DNA-binding domain"/>
    <property type="match status" value="1"/>
</dbReference>
<dbReference type="InterPro" id="IPR036388">
    <property type="entry name" value="WH-like_DNA-bd_sf"/>
</dbReference>
<dbReference type="PIRSF" id="PIRSF036625">
    <property type="entry name" value="GAF_ANTAR"/>
    <property type="match status" value="1"/>
</dbReference>
<dbReference type="AlphaFoldDB" id="A0A4Q2RIS6"/>
<dbReference type="OrthoDB" id="7466251at2"/>
<dbReference type="SMART" id="SM01012">
    <property type="entry name" value="ANTAR"/>
    <property type="match status" value="1"/>
</dbReference>
<comment type="caution">
    <text evidence="6">The sequence shown here is derived from an EMBL/GenBank/DDBJ whole genome shotgun (WGS) entry which is preliminary data.</text>
</comment>
<feature type="domain" description="ANTAR" evidence="5">
    <location>
        <begin position="160"/>
        <end position="221"/>
    </location>
</feature>
<accession>A0A4Q2RIS6</accession>
<gene>
    <name evidence="6" type="ORF">EUA06_21425</name>
</gene>
<protein>
    <submittedName>
        <fullName evidence="6">ANTAR domain-containing protein</fullName>
    </submittedName>
</protein>
<keyword evidence="7" id="KW-1185">Reference proteome</keyword>
<keyword evidence="4" id="KW-0804">Transcription</keyword>
<dbReference type="EMBL" id="SDWS01000015">
    <property type="protein sequence ID" value="RYB88427.1"/>
    <property type="molecule type" value="Genomic_DNA"/>
</dbReference>